<keyword evidence="1" id="KW-1133">Transmembrane helix</keyword>
<dbReference type="AlphaFoldDB" id="A0A7S0LLZ7"/>
<reference evidence="2" key="1">
    <citation type="submission" date="2021-01" db="EMBL/GenBank/DDBJ databases">
        <authorList>
            <person name="Corre E."/>
            <person name="Pelletier E."/>
            <person name="Niang G."/>
            <person name="Scheremetjew M."/>
            <person name="Finn R."/>
            <person name="Kale V."/>
            <person name="Holt S."/>
            <person name="Cochrane G."/>
            <person name="Meng A."/>
            <person name="Brown T."/>
            <person name="Cohen L."/>
        </authorList>
    </citation>
    <scope>NUCLEOTIDE SEQUENCE</scope>
    <source>
        <strain evidence="2">PLY182g</strain>
    </source>
</reference>
<accession>A0A7S0LLZ7</accession>
<proteinExistence type="predicted"/>
<evidence type="ECO:0000313" key="2">
    <source>
        <dbReference type="EMBL" id="CAD8615504.1"/>
    </source>
</evidence>
<keyword evidence="1" id="KW-0812">Transmembrane</keyword>
<gene>
    <name evidence="2" type="ORF">CPEL01642_LOCUS18885</name>
</gene>
<dbReference type="EMBL" id="HBEY01039591">
    <property type="protein sequence ID" value="CAD8615504.1"/>
    <property type="molecule type" value="Transcribed_RNA"/>
</dbReference>
<organism evidence="2">
    <name type="scientific">Coccolithus braarudii</name>
    <dbReference type="NCBI Taxonomy" id="221442"/>
    <lineage>
        <taxon>Eukaryota</taxon>
        <taxon>Haptista</taxon>
        <taxon>Haptophyta</taxon>
        <taxon>Prymnesiophyceae</taxon>
        <taxon>Coccolithales</taxon>
        <taxon>Coccolithaceae</taxon>
        <taxon>Coccolithus</taxon>
    </lineage>
</organism>
<name>A0A7S0LLZ7_9EUKA</name>
<keyword evidence="1" id="KW-0472">Membrane</keyword>
<protein>
    <submittedName>
        <fullName evidence="2">Uncharacterized protein</fullName>
    </submittedName>
</protein>
<feature type="transmembrane region" description="Helical" evidence="1">
    <location>
        <begin position="69"/>
        <end position="86"/>
    </location>
</feature>
<sequence>MVEHVLIRLADLREEAAMEEWVQQHPRRAALAKLAKWARIKCMLVYKCAKDSRAARRATNSCNRTRANVFFWFLSLVLLTSRWLGVRPPRALAHELSTKSLLAEIKLRGLDSETCLNRCDLLDALCGEPPVRQQSSLAGKV</sequence>
<evidence type="ECO:0000256" key="1">
    <source>
        <dbReference type="SAM" id="Phobius"/>
    </source>
</evidence>